<dbReference type="EMBL" id="JAUEPH010000005">
    <property type="protein sequence ID" value="MDN3204925.1"/>
    <property type="molecule type" value="Genomic_DNA"/>
</dbReference>
<dbReference type="InterPro" id="IPR007627">
    <property type="entry name" value="RNA_pol_sigma70_r2"/>
</dbReference>
<dbReference type="Gene3D" id="1.10.10.10">
    <property type="entry name" value="Winged helix-like DNA-binding domain superfamily/Winged helix DNA-binding domain"/>
    <property type="match status" value="1"/>
</dbReference>
<dbReference type="PANTHER" id="PTHR43133:SF8">
    <property type="entry name" value="RNA POLYMERASE SIGMA FACTOR HI_1459-RELATED"/>
    <property type="match status" value="1"/>
</dbReference>
<evidence type="ECO:0000256" key="2">
    <source>
        <dbReference type="ARBA" id="ARBA00023015"/>
    </source>
</evidence>
<keyword evidence="5" id="KW-0804">Transcription</keyword>
<dbReference type="InterPro" id="IPR039425">
    <property type="entry name" value="RNA_pol_sigma-70-like"/>
</dbReference>
<evidence type="ECO:0000256" key="4">
    <source>
        <dbReference type="ARBA" id="ARBA00023125"/>
    </source>
</evidence>
<keyword evidence="3" id="KW-0731">Sigma factor</keyword>
<feature type="domain" description="RNA polymerase sigma-70 region 2" evidence="6">
    <location>
        <begin position="14"/>
        <end position="75"/>
    </location>
</feature>
<keyword evidence="2" id="KW-0805">Transcription regulation</keyword>
<evidence type="ECO:0000256" key="5">
    <source>
        <dbReference type="ARBA" id="ARBA00023163"/>
    </source>
</evidence>
<dbReference type="InterPro" id="IPR013249">
    <property type="entry name" value="RNA_pol_sigma70_r4_t2"/>
</dbReference>
<dbReference type="RefSeq" id="WP_290000768.1">
    <property type="nucleotide sequence ID" value="NZ_JAUEPH010000005.1"/>
</dbReference>
<name>A0ABT7YEH3_9BACT</name>
<dbReference type="SUPFAM" id="SSF88946">
    <property type="entry name" value="Sigma2 domain of RNA polymerase sigma factors"/>
    <property type="match status" value="1"/>
</dbReference>
<keyword evidence="9" id="KW-1185">Reference proteome</keyword>
<evidence type="ECO:0000313" key="9">
    <source>
        <dbReference type="Proteomes" id="UP001171916"/>
    </source>
</evidence>
<dbReference type="Pfam" id="PF08281">
    <property type="entry name" value="Sigma70_r4_2"/>
    <property type="match status" value="1"/>
</dbReference>
<dbReference type="PANTHER" id="PTHR43133">
    <property type="entry name" value="RNA POLYMERASE ECF-TYPE SIGMA FACTO"/>
    <property type="match status" value="1"/>
</dbReference>
<comment type="similarity">
    <text evidence="1">Belongs to the sigma-70 factor family. ECF subfamily.</text>
</comment>
<protein>
    <submittedName>
        <fullName evidence="8">RNA polymerase sigma factor</fullName>
    </submittedName>
</protein>
<dbReference type="InterPro" id="IPR036388">
    <property type="entry name" value="WH-like_DNA-bd_sf"/>
</dbReference>
<comment type="caution">
    <text evidence="8">The sequence shown here is derived from an EMBL/GenBank/DDBJ whole genome shotgun (WGS) entry which is preliminary data.</text>
</comment>
<feature type="domain" description="RNA polymerase sigma factor 70 region 4 type 2" evidence="7">
    <location>
        <begin position="100"/>
        <end position="151"/>
    </location>
</feature>
<dbReference type="CDD" id="cd06171">
    <property type="entry name" value="Sigma70_r4"/>
    <property type="match status" value="1"/>
</dbReference>
<keyword evidence="4" id="KW-0238">DNA-binding</keyword>
<evidence type="ECO:0000256" key="3">
    <source>
        <dbReference type="ARBA" id="ARBA00023082"/>
    </source>
</evidence>
<accession>A0ABT7YEH3</accession>
<proteinExistence type="inferred from homology"/>
<reference evidence="8" key="1">
    <citation type="submission" date="2023-06" db="EMBL/GenBank/DDBJ databases">
        <title>Robiginitalea aurantiacus sp. nov. and Algoriphagus sediminis sp. nov., isolated from coastal sediment.</title>
        <authorList>
            <person name="Zhou Z.Y."/>
            <person name="An J."/>
            <person name="Jia Y.W."/>
            <person name="Du Z.J."/>
        </authorList>
    </citation>
    <scope>NUCLEOTIDE SEQUENCE</scope>
    <source>
        <strain evidence="8">C2-7</strain>
    </source>
</reference>
<dbReference type="Pfam" id="PF04542">
    <property type="entry name" value="Sigma70_r2"/>
    <property type="match status" value="1"/>
</dbReference>
<dbReference type="NCBIfam" id="TIGR02937">
    <property type="entry name" value="sigma70-ECF"/>
    <property type="match status" value="1"/>
</dbReference>
<dbReference type="Gene3D" id="1.10.1740.10">
    <property type="match status" value="1"/>
</dbReference>
<gene>
    <name evidence="8" type="ORF">QVH07_12240</name>
</gene>
<evidence type="ECO:0000256" key="1">
    <source>
        <dbReference type="ARBA" id="ARBA00010641"/>
    </source>
</evidence>
<dbReference type="SUPFAM" id="SSF88659">
    <property type="entry name" value="Sigma3 and sigma4 domains of RNA polymerase sigma factors"/>
    <property type="match status" value="1"/>
</dbReference>
<dbReference type="InterPro" id="IPR013325">
    <property type="entry name" value="RNA_pol_sigma_r2"/>
</dbReference>
<dbReference type="InterPro" id="IPR013324">
    <property type="entry name" value="RNA_pol_sigma_r3/r4-like"/>
</dbReference>
<sequence length="161" mass="19135">MSSFFEAYIWSQRGKLYRLAYFWVKDRALAEDLLQNVFEKSVEKEAELKEHPNPVGWLMTSLKNEALMHFRQSKRIETIQAVEDVMEVSEEDSDATERVQRVMKLVQGLPEKQREIFQLREVEGLTYEEIASYLEVSEDQVKVNLHRARKSIREKIQVQRK</sequence>
<evidence type="ECO:0000259" key="7">
    <source>
        <dbReference type="Pfam" id="PF08281"/>
    </source>
</evidence>
<evidence type="ECO:0000313" key="8">
    <source>
        <dbReference type="EMBL" id="MDN3204925.1"/>
    </source>
</evidence>
<dbReference type="InterPro" id="IPR014284">
    <property type="entry name" value="RNA_pol_sigma-70_dom"/>
</dbReference>
<dbReference type="Proteomes" id="UP001171916">
    <property type="component" value="Unassembled WGS sequence"/>
</dbReference>
<evidence type="ECO:0000259" key="6">
    <source>
        <dbReference type="Pfam" id="PF04542"/>
    </source>
</evidence>
<organism evidence="8 9">
    <name type="scientific">Algoriphagus sediminis</name>
    <dbReference type="NCBI Taxonomy" id="3057113"/>
    <lineage>
        <taxon>Bacteria</taxon>
        <taxon>Pseudomonadati</taxon>
        <taxon>Bacteroidota</taxon>
        <taxon>Cytophagia</taxon>
        <taxon>Cytophagales</taxon>
        <taxon>Cyclobacteriaceae</taxon>
        <taxon>Algoriphagus</taxon>
    </lineage>
</organism>